<keyword evidence="11" id="KW-1185">Reference proteome</keyword>
<dbReference type="Proteomes" id="UP000623269">
    <property type="component" value="Unassembled WGS sequence"/>
</dbReference>
<feature type="transmembrane region" description="Helical" evidence="9">
    <location>
        <begin position="360"/>
        <end position="388"/>
    </location>
</feature>
<dbReference type="PANTHER" id="PTHR11629">
    <property type="entry name" value="VACUOLAR PROTON ATPASES"/>
    <property type="match status" value="1"/>
</dbReference>
<dbReference type="Gene3D" id="3.30.70.2170">
    <property type="match status" value="1"/>
</dbReference>
<evidence type="ECO:0000256" key="3">
    <source>
        <dbReference type="ARBA" id="ARBA00022448"/>
    </source>
</evidence>
<keyword evidence="4 9" id="KW-0812">Transmembrane</keyword>
<feature type="transmembrane region" description="Helical" evidence="9">
    <location>
        <begin position="578"/>
        <end position="596"/>
    </location>
</feature>
<dbReference type="PANTHER" id="PTHR11629:SF63">
    <property type="entry name" value="V-TYPE PROTON ATPASE SUBUNIT A"/>
    <property type="match status" value="1"/>
</dbReference>
<dbReference type="AlphaFoldDB" id="A0A8J7KUC8"/>
<evidence type="ECO:0000256" key="8">
    <source>
        <dbReference type="SAM" id="Coils"/>
    </source>
</evidence>
<comment type="caution">
    <text evidence="10">The sequence shown here is derived from an EMBL/GenBank/DDBJ whole genome shotgun (WGS) entry which is preliminary data.</text>
</comment>
<dbReference type="Pfam" id="PF01496">
    <property type="entry name" value="V_ATPase_I"/>
    <property type="match status" value="2"/>
</dbReference>
<dbReference type="EMBL" id="JAEAGR010000020">
    <property type="protein sequence ID" value="MBH1942351.1"/>
    <property type="molecule type" value="Genomic_DNA"/>
</dbReference>
<proteinExistence type="inferred from homology"/>
<evidence type="ECO:0000313" key="11">
    <source>
        <dbReference type="Proteomes" id="UP000623269"/>
    </source>
</evidence>
<dbReference type="GO" id="GO:0046961">
    <property type="term" value="F:proton-transporting ATPase activity, rotational mechanism"/>
    <property type="evidence" value="ECO:0007669"/>
    <property type="project" value="InterPro"/>
</dbReference>
<comment type="subcellular location">
    <subcellularLocation>
        <location evidence="1">Membrane</location>
        <topology evidence="1">Multi-pass membrane protein</topology>
    </subcellularLocation>
</comment>
<keyword evidence="3" id="KW-0813">Transport</keyword>
<keyword evidence="7 9" id="KW-0472">Membrane</keyword>
<sequence length="672" mass="75286">MAVLQMQRIFLCALKKERKQILELLQRRGVIEIEDMDNTDNVFQKMDVSVAKNGFEKTISVARDAVSILDTYVPEKKSMLASLNGRHEVSTDVYDDFFDKHDDTLRIAHRIIALSKEIAEQKGEILKLDTQVEMLTPWITFDIPMNFSGTRYTKAFIGTLPDLWTMDAIYERLADFTPLNVDIVSATKDQTCIFVLSPKDKADAVYDVLRGMEFTHPSSTFNKAPAEQLEILKDRIKKANEAINKAKDEIISYADKKEDLLFLQDYDTMRAEKYEVIGHVLQSKNVFVLQGYIPKRDALKVSEELSAKFLVSVELEDPSEDDEVPVLLDNIGFSKPLEGVVAAYSPPGKGEVDPTMVMSLFYYLLFGLMLSDVGYGGIITLACAILLIKFKDTMETSNKGSLKMFLYCGISTMFWGAMFGSYFSDIVTVIAETYFGRTVVIEPLWFTPMSQPMRMLAFSLVFGIIHLFAGIGMKFYQLILIKDYKSILYDVVTWFVLLISAIIVLLSMDMIKNIFSLNINMPTGLVNGASITALLASLGIILTGGRASKNPVKRILKGIFELYGISGYLSDVLSYSRLLALGLATGVIGMVINQMAGMAGGGPLGPVIFLIIFVVGHTVNLGINALGAYVHTNRLQYVEFFGKFYEGGGREFKPFSVKTKYYKFKEKMKNEV</sequence>
<dbReference type="RefSeq" id="WP_197662604.1">
    <property type="nucleotide sequence ID" value="NZ_JAEAGR010000020.1"/>
</dbReference>
<dbReference type="Gene3D" id="1.20.1460.20">
    <property type="match status" value="1"/>
</dbReference>
<feature type="transmembrane region" description="Helical" evidence="9">
    <location>
        <begin position="528"/>
        <end position="547"/>
    </location>
</feature>
<keyword evidence="5 9" id="KW-1133">Transmembrane helix</keyword>
<gene>
    <name evidence="10" type="ORF">I5677_15725</name>
</gene>
<evidence type="ECO:0000313" key="10">
    <source>
        <dbReference type="EMBL" id="MBH1942351.1"/>
    </source>
</evidence>
<feature type="transmembrane region" description="Helical" evidence="9">
    <location>
        <begin position="404"/>
        <end position="423"/>
    </location>
</feature>
<protein>
    <submittedName>
        <fullName evidence="10">V-type ATP synthase subunit I</fullName>
    </submittedName>
</protein>
<feature type="transmembrane region" description="Helical" evidence="9">
    <location>
        <begin position="608"/>
        <end position="630"/>
    </location>
</feature>
<dbReference type="GO" id="GO:0016471">
    <property type="term" value="C:vacuolar proton-transporting V-type ATPase complex"/>
    <property type="evidence" value="ECO:0007669"/>
    <property type="project" value="TreeGrafter"/>
</dbReference>
<keyword evidence="6" id="KW-0406">Ion transport</keyword>
<evidence type="ECO:0000256" key="5">
    <source>
        <dbReference type="ARBA" id="ARBA00022989"/>
    </source>
</evidence>
<keyword evidence="8" id="KW-0175">Coiled coil</keyword>
<name>A0A8J7KUC8_9FIRM</name>
<comment type="similarity">
    <text evidence="2">Belongs to the V-ATPase 116 kDa subunit family.</text>
</comment>
<dbReference type="GO" id="GO:0051117">
    <property type="term" value="F:ATPase binding"/>
    <property type="evidence" value="ECO:0007669"/>
    <property type="project" value="TreeGrafter"/>
</dbReference>
<feature type="transmembrane region" description="Helical" evidence="9">
    <location>
        <begin position="487"/>
        <end position="508"/>
    </location>
</feature>
<organism evidence="10 11">
    <name type="scientific">Mobilitalea sibirica</name>
    <dbReference type="NCBI Taxonomy" id="1462919"/>
    <lineage>
        <taxon>Bacteria</taxon>
        <taxon>Bacillati</taxon>
        <taxon>Bacillota</taxon>
        <taxon>Clostridia</taxon>
        <taxon>Lachnospirales</taxon>
        <taxon>Lachnospiraceae</taxon>
        <taxon>Mobilitalea</taxon>
    </lineage>
</organism>
<evidence type="ECO:0000256" key="2">
    <source>
        <dbReference type="ARBA" id="ARBA00009904"/>
    </source>
</evidence>
<evidence type="ECO:0000256" key="1">
    <source>
        <dbReference type="ARBA" id="ARBA00004141"/>
    </source>
</evidence>
<dbReference type="GO" id="GO:0033179">
    <property type="term" value="C:proton-transporting V-type ATPase, V0 domain"/>
    <property type="evidence" value="ECO:0007669"/>
    <property type="project" value="InterPro"/>
</dbReference>
<dbReference type="Gene3D" id="3.30.70.2750">
    <property type="match status" value="1"/>
</dbReference>
<accession>A0A8J7KUC8</accession>
<dbReference type="GO" id="GO:0007035">
    <property type="term" value="P:vacuolar acidification"/>
    <property type="evidence" value="ECO:0007669"/>
    <property type="project" value="TreeGrafter"/>
</dbReference>
<reference evidence="10" key="1">
    <citation type="submission" date="2020-12" db="EMBL/GenBank/DDBJ databases">
        <title>M. sibirica DSM 26468T genome.</title>
        <authorList>
            <person name="Thieme N."/>
            <person name="Rettenmaier R."/>
            <person name="Zverlov V."/>
            <person name="Liebl W."/>
        </authorList>
    </citation>
    <scope>NUCLEOTIDE SEQUENCE</scope>
    <source>
        <strain evidence="10">DSM 26468</strain>
    </source>
</reference>
<feature type="coiled-coil region" evidence="8">
    <location>
        <begin position="226"/>
        <end position="256"/>
    </location>
</feature>
<dbReference type="InterPro" id="IPR002490">
    <property type="entry name" value="V-ATPase_116kDa_su"/>
</dbReference>
<evidence type="ECO:0000256" key="7">
    <source>
        <dbReference type="ARBA" id="ARBA00023136"/>
    </source>
</evidence>
<evidence type="ECO:0000256" key="6">
    <source>
        <dbReference type="ARBA" id="ARBA00023065"/>
    </source>
</evidence>
<evidence type="ECO:0000256" key="4">
    <source>
        <dbReference type="ARBA" id="ARBA00022692"/>
    </source>
</evidence>
<feature type="transmembrane region" description="Helical" evidence="9">
    <location>
        <begin position="455"/>
        <end position="475"/>
    </location>
</feature>
<evidence type="ECO:0000256" key="9">
    <source>
        <dbReference type="SAM" id="Phobius"/>
    </source>
</evidence>